<gene>
    <name evidence="1" type="ORF">G9444_6304</name>
</gene>
<accession>A0A6G9D2T9</accession>
<name>A0A6G9D2T9_RHOER</name>
<evidence type="ECO:0000313" key="1">
    <source>
        <dbReference type="EMBL" id="QIP43547.1"/>
    </source>
</evidence>
<evidence type="ECO:0000313" key="2">
    <source>
        <dbReference type="Proteomes" id="UP000502345"/>
    </source>
</evidence>
<dbReference type="EMBL" id="CP050124">
    <property type="protein sequence ID" value="QIP43547.1"/>
    <property type="molecule type" value="Genomic_DNA"/>
</dbReference>
<protein>
    <submittedName>
        <fullName evidence="1">Uncharacterized protein</fullName>
    </submittedName>
</protein>
<dbReference type="Proteomes" id="UP000502345">
    <property type="component" value="Chromosome"/>
</dbReference>
<dbReference type="AlphaFoldDB" id="A0A6G9D2T9"/>
<proteinExistence type="predicted"/>
<sequence length="214" mass="23113">MELAPADLRAASHTPIRALAAWPPTEPAFVDIDYVTSLLTAPNRRPVSAMRLLLQELASGDLVRVVLSVEPFGVFAVTGRIMYSDIVDAFYLGSQLVSSRREPLKSVLSISRAERATEMCPRSVSSSRATTVRHGHLVEAIFQRDFDPAPFHVVGHVVSTTSAAIVGVGQWVLEFPGRTVSALQDIAVLAEPGTTGLLCPSTVQAWAEFDEDSD</sequence>
<organism evidence="1 2">
    <name type="scientific">Rhodococcus erythropolis</name>
    <name type="common">Arthrobacter picolinophilus</name>
    <dbReference type="NCBI Taxonomy" id="1833"/>
    <lineage>
        <taxon>Bacteria</taxon>
        <taxon>Bacillati</taxon>
        <taxon>Actinomycetota</taxon>
        <taxon>Actinomycetes</taxon>
        <taxon>Mycobacteriales</taxon>
        <taxon>Nocardiaceae</taxon>
        <taxon>Rhodococcus</taxon>
        <taxon>Rhodococcus erythropolis group</taxon>
    </lineage>
</organism>
<reference evidence="1 2" key="1">
    <citation type="submission" date="2020-03" db="EMBL/GenBank/DDBJ databases">
        <title>Screen low temperature-resistant strains for efficient degradation of petroleum hydrocarbons under the low temperature.</title>
        <authorList>
            <person name="Wang Y."/>
            <person name="Chen J."/>
        </authorList>
    </citation>
    <scope>NUCLEOTIDE SEQUENCE [LARGE SCALE GENOMIC DNA]</scope>
    <source>
        <strain evidence="1 2">KB1</strain>
    </source>
</reference>